<name>A0ABP7XED2_9ACTN</name>
<dbReference type="Proteomes" id="UP001501495">
    <property type="component" value="Unassembled WGS sequence"/>
</dbReference>
<comment type="caution">
    <text evidence="2">The sequence shown here is derived from an EMBL/GenBank/DDBJ whole genome shotgun (WGS) entry which is preliminary data.</text>
</comment>
<dbReference type="Pfam" id="PF02811">
    <property type="entry name" value="PHP"/>
    <property type="match status" value="1"/>
</dbReference>
<dbReference type="SUPFAM" id="SSF89550">
    <property type="entry name" value="PHP domain-like"/>
    <property type="match status" value="1"/>
</dbReference>
<dbReference type="EMBL" id="BAAAZH010000008">
    <property type="protein sequence ID" value="GAA4113430.1"/>
    <property type="molecule type" value="Genomic_DNA"/>
</dbReference>
<organism evidence="2 3">
    <name type="scientific">Nocardioides fonticola</name>
    <dbReference type="NCBI Taxonomy" id="450363"/>
    <lineage>
        <taxon>Bacteria</taxon>
        <taxon>Bacillati</taxon>
        <taxon>Actinomycetota</taxon>
        <taxon>Actinomycetes</taxon>
        <taxon>Propionibacteriales</taxon>
        <taxon>Nocardioidaceae</taxon>
        <taxon>Nocardioides</taxon>
    </lineage>
</organism>
<feature type="domain" description="Polymerase/histidinol phosphatase N-terminal" evidence="1">
    <location>
        <begin position="3"/>
        <end position="68"/>
    </location>
</feature>
<dbReference type="InterPro" id="IPR052018">
    <property type="entry name" value="PHP_domain"/>
</dbReference>
<gene>
    <name evidence="2" type="ORF">GCM10022215_10660</name>
</gene>
<proteinExistence type="predicted"/>
<evidence type="ECO:0000259" key="1">
    <source>
        <dbReference type="SMART" id="SM00481"/>
    </source>
</evidence>
<reference evidence="3" key="1">
    <citation type="journal article" date="2019" name="Int. J. Syst. Evol. Microbiol.">
        <title>The Global Catalogue of Microorganisms (GCM) 10K type strain sequencing project: providing services to taxonomists for standard genome sequencing and annotation.</title>
        <authorList>
            <consortium name="The Broad Institute Genomics Platform"/>
            <consortium name="The Broad Institute Genome Sequencing Center for Infectious Disease"/>
            <person name="Wu L."/>
            <person name="Ma J."/>
        </authorList>
    </citation>
    <scope>NUCLEOTIDE SEQUENCE [LARGE SCALE GENOMIC DNA]</scope>
    <source>
        <strain evidence="3">JCM 16703</strain>
    </source>
</reference>
<keyword evidence="3" id="KW-1185">Reference proteome</keyword>
<accession>A0ABP7XED2</accession>
<dbReference type="Gene3D" id="1.10.150.650">
    <property type="match status" value="1"/>
</dbReference>
<dbReference type="PANTHER" id="PTHR42924">
    <property type="entry name" value="EXONUCLEASE"/>
    <property type="match status" value="1"/>
</dbReference>
<dbReference type="SMART" id="SM00481">
    <property type="entry name" value="POLIIIAc"/>
    <property type="match status" value="1"/>
</dbReference>
<dbReference type="InterPro" id="IPR016195">
    <property type="entry name" value="Pol/histidinol_Pase-like"/>
</dbReference>
<dbReference type="RefSeq" id="WP_344732212.1">
    <property type="nucleotide sequence ID" value="NZ_BAAAZH010000008.1"/>
</dbReference>
<dbReference type="InterPro" id="IPR003141">
    <property type="entry name" value="Pol/His_phosphatase_N"/>
</dbReference>
<protein>
    <submittedName>
        <fullName evidence="2">PHP domain-containing protein</fullName>
    </submittedName>
</protein>
<dbReference type="CDD" id="cd07438">
    <property type="entry name" value="PHP_HisPPase_AMP"/>
    <property type="match status" value="1"/>
</dbReference>
<dbReference type="InterPro" id="IPR004013">
    <property type="entry name" value="PHP_dom"/>
</dbReference>
<dbReference type="Gene3D" id="3.20.20.140">
    <property type="entry name" value="Metal-dependent hydrolases"/>
    <property type="match status" value="1"/>
</dbReference>
<dbReference type="PANTHER" id="PTHR42924:SF3">
    <property type="entry name" value="POLYMERASE_HISTIDINOL PHOSPHATASE N-TERMINAL DOMAIN-CONTAINING PROTEIN"/>
    <property type="match status" value="1"/>
</dbReference>
<sequence>MRIDLHTHSRASDGTQSPAELVEAAAAAGLDVLGLTDHDTAAGWAEAQEAADRYGVRLVPGIEISALHEGRGAHLLAYLPDPEHPALREHLDRILDGRRARLPATIARVRELGIPLTEDDVHAAAGDAVAHGRPHVADALVALGVVGDRTEAFRRYLNPGRPAYVERHAAPLVGVIEAVRSAGGVSVLAHAWGRRRDDVPDAASLAGLAQAGLVGLEVDHEDHDADQRRRLRAIARDLGLVITGSSDHHGTGKIAHELGCNTTAPEEFERLLDAVPVPPR</sequence>
<evidence type="ECO:0000313" key="2">
    <source>
        <dbReference type="EMBL" id="GAA4113430.1"/>
    </source>
</evidence>
<evidence type="ECO:0000313" key="3">
    <source>
        <dbReference type="Proteomes" id="UP001501495"/>
    </source>
</evidence>